<keyword evidence="7" id="KW-0443">Lipid metabolism</keyword>
<evidence type="ECO:0000256" key="4">
    <source>
        <dbReference type="ARBA" id="ARBA00022630"/>
    </source>
</evidence>
<keyword evidence="10" id="KW-0413">Isomerase</keyword>
<dbReference type="EC" id="1.1.3.6" evidence="13"/>
<evidence type="ECO:0000256" key="11">
    <source>
        <dbReference type="ARBA" id="ARBA00038856"/>
    </source>
</evidence>
<evidence type="ECO:0000256" key="8">
    <source>
        <dbReference type="ARBA" id="ARBA00023166"/>
    </source>
</evidence>
<evidence type="ECO:0000256" key="14">
    <source>
        <dbReference type="ARBA" id="ARBA00049744"/>
    </source>
</evidence>
<feature type="domain" description="Glucose-methanol-choline oxidoreductase C-terminal" evidence="16">
    <location>
        <begin position="458"/>
        <end position="514"/>
    </location>
</feature>
<evidence type="ECO:0000256" key="12">
    <source>
        <dbReference type="ARBA" id="ARBA00049645"/>
    </source>
</evidence>
<dbReference type="Gene3D" id="3.50.50.60">
    <property type="entry name" value="FAD/NAD(P)-binding domain"/>
    <property type="match status" value="3"/>
</dbReference>
<proteinExistence type="inferred from homology"/>
<dbReference type="InterPro" id="IPR052542">
    <property type="entry name" value="Cholesterol_Oxidase"/>
</dbReference>
<keyword evidence="18" id="KW-1185">Reference proteome</keyword>
<evidence type="ECO:0000259" key="16">
    <source>
        <dbReference type="Pfam" id="PF05199"/>
    </source>
</evidence>
<evidence type="ECO:0000256" key="3">
    <source>
        <dbReference type="ARBA" id="ARBA00022548"/>
    </source>
</evidence>
<dbReference type="Pfam" id="PF05199">
    <property type="entry name" value="GMC_oxred_C"/>
    <property type="match status" value="1"/>
</dbReference>
<evidence type="ECO:0000313" key="18">
    <source>
        <dbReference type="Proteomes" id="UP000253941"/>
    </source>
</evidence>
<dbReference type="Pfam" id="PF13450">
    <property type="entry name" value="NAD_binding_8"/>
    <property type="match status" value="1"/>
</dbReference>
<dbReference type="PANTHER" id="PTHR47470">
    <property type="entry name" value="CHOLESTEROL OXIDASE"/>
    <property type="match status" value="1"/>
</dbReference>
<dbReference type="Proteomes" id="UP000253941">
    <property type="component" value="Unassembled WGS sequence"/>
</dbReference>
<comment type="similarity">
    <text evidence="2">Belongs to the GMC oxidoreductase family.</text>
</comment>
<dbReference type="RefSeq" id="WP_114583298.1">
    <property type="nucleotide sequence ID" value="NZ_QPMH01000020.1"/>
</dbReference>
<keyword evidence="6" id="KW-0560">Oxidoreductase</keyword>
<dbReference type="EMBL" id="QPMH01000020">
    <property type="protein sequence ID" value="RDD60770.1"/>
    <property type="molecule type" value="Genomic_DNA"/>
</dbReference>
<evidence type="ECO:0000256" key="13">
    <source>
        <dbReference type="ARBA" id="ARBA00049723"/>
    </source>
</evidence>
<protein>
    <recommendedName>
        <fullName evidence="14">Cholesterol oxidase</fullName>
        <ecNumber evidence="13">1.1.3.6</ecNumber>
        <ecNumber evidence="11">5.3.3.1</ecNumber>
    </recommendedName>
    <alternativeName>
        <fullName evidence="15">Cholesterol isomerase</fullName>
    </alternativeName>
</protein>
<dbReference type="GO" id="GO:0004769">
    <property type="term" value="F:steroid Delta-isomerase activity"/>
    <property type="evidence" value="ECO:0007669"/>
    <property type="project" value="UniProtKB-EC"/>
</dbReference>
<dbReference type="AlphaFoldDB" id="A0A369T623"/>
<dbReference type="InterPro" id="IPR007867">
    <property type="entry name" value="GMC_OxRtase_C"/>
</dbReference>
<dbReference type="GO" id="GO:0016995">
    <property type="term" value="F:cholesterol oxidase activity"/>
    <property type="evidence" value="ECO:0007669"/>
    <property type="project" value="UniProtKB-EC"/>
</dbReference>
<name>A0A369T623_9PROT</name>
<keyword evidence="4" id="KW-0285">Flavoprotein</keyword>
<sequence length="527" mass="57739">MADYDAIVVGSGFGGAVTACRLAESGARVLVLERGRRWTPETYPRTVTDPWFFDDRRPDRCNGWLDMRFFKGMMVAQGAGVGGGSLSYASVVMAADDERFESGWPEEVTAGALAPYYDRARRMLDAQTLPQGQETDRAAILRRAAERLGYAERYERVPLAVAFDPHYTYDQPDPIDPRHARHFTNAQGVTQATCVHLGNCHIGCDVKAKNTLDFNYLAAAEAKGAEVRPLHTVRLVEPAGSGYKVHWQCVEDGGLTSGSATADKVVLAAGSLGTTELLLRCRDQHGTLPNVSERLGESWSPNANFMTPAFYPESVKVNQGIGPLIASGLNFMDGEIGGQRFYVEDDGFPNVLLNALSARLGGTWFARFFRDRLRRGLDEMNPADRVMLWLGEGVDAGDGRLRLGRPMLAPWRKSVKLDWNVKESRAVFDAIVETHKRLSEVEGGRAKVPPFWRWFKWLTSVHPLGGCAMADSATGGVVDHCGEVFGHPNLYVADGAVIPRPIGRNPALTIAALAERSAAIMTGERQA</sequence>
<dbReference type="PRINTS" id="PR00411">
    <property type="entry name" value="PNDRDTASEI"/>
</dbReference>
<evidence type="ECO:0000256" key="7">
    <source>
        <dbReference type="ARBA" id="ARBA00023098"/>
    </source>
</evidence>
<comment type="cofactor">
    <cofactor evidence="1">
        <name>FAD</name>
        <dbReference type="ChEBI" id="CHEBI:57692"/>
    </cofactor>
</comment>
<accession>A0A369T623</accession>
<dbReference type="InterPro" id="IPR036188">
    <property type="entry name" value="FAD/NAD-bd_sf"/>
</dbReference>
<keyword evidence="8" id="KW-1207">Sterol metabolism</keyword>
<dbReference type="GO" id="GO:0008203">
    <property type="term" value="P:cholesterol metabolic process"/>
    <property type="evidence" value="ECO:0007669"/>
    <property type="project" value="UniProtKB-KW"/>
</dbReference>
<dbReference type="EC" id="5.3.3.1" evidence="11"/>
<comment type="pathway">
    <text evidence="12">Steroid metabolism; cholesterol degradation.</text>
</comment>
<keyword evidence="5" id="KW-0274">FAD</keyword>
<evidence type="ECO:0000256" key="2">
    <source>
        <dbReference type="ARBA" id="ARBA00010790"/>
    </source>
</evidence>
<evidence type="ECO:0000256" key="10">
    <source>
        <dbReference type="ARBA" id="ARBA00023235"/>
    </source>
</evidence>
<evidence type="ECO:0000256" key="6">
    <source>
        <dbReference type="ARBA" id="ARBA00023002"/>
    </source>
</evidence>
<comment type="caution">
    <text evidence="17">The sequence shown here is derived from an EMBL/GenBank/DDBJ whole genome shotgun (WGS) entry which is preliminary data.</text>
</comment>
<keyword evidence="3" id="KW-0153">Cholesterol metabolism</keyword>
<evidence type="ECO:0000256" key="9">
    <source>
        <dbReference type="ARBA" id="ARBA00023221"/>
    </source>
</evidence>
<dbReference type="SUPFAM" id="SSF51905">
    <property type="entry name" value="FAD/NAD(P)-binding domain"/>
    <property type="match status" value="1"/>
</dbReference>
<gene>
    <name evidence="17" type="ORF">DRB17_16360</name>
</gene>
<evidence type="ECO:0000256" key="15">
    <source>
        <dbReference type="ARBA" id="ARBA00049778"/>
    </source>
</evidence>
<evidence type="ECO:0000313" key="17">
    <source>
        <dbReference type="EMBL" id="RDD60770.1"/>
    </source>
</evidence>
<reference evidence="17 18" key="1">
    <citation type="submission" date="2018-07" db="EMBL/GenBank/DDBJ databases">
        <title>Venubactetium sediminum gen. nov., sp. nov., isolated from a marine solar saltern.</title>
        <authorList>
            <person name="Wang S."/>
        </authorList>
    </citation>
    <scope>NUCLEOTIDE SEQUENCE [LARGE SCALE GENOMIC DNA]</scope>
    <source>
        <strain evidence="17 18">WD2A32</strain>
    </source>
</reference>
<evidence type="ECO:0000256" key="1">
    <source>
        <dbReference type="ARBA" id="ARBA00001974"/>
    </source>
</evidence>
<keyword evidence="9" id="KW-0753">Steroid metabolism</keyword>
<dbReference type="PANTHER" id="PTHR47470:SF1">
    <property type="entry name" value="FAD-DEPENDENT OXIDOREDUCTASE 2 FAD BINDING DOMAIN-CONTAINING PROTEIN"/>
    <property type="match status" value="1"/>
</dbReference>
<organism evidence="17 18">
    <name type="scientific">Ferruginivarius sediminum</name>
    <dbReference type="NCBI Taxonomy" id="2661937"/>
    <lineage>
        <taxon>Bacteria</taxon>
        <taxon>Pseudomonadati</taxon>
        <taxon>Pseudomonadota</taxon>
        <taxon>Alphaproteobacteria</taxon>
        <taxon>Rhodospirillales</taxon>
        <taxon>Rhodospirillaceae</taxon>
        <taxon>Ferruginivarius</taxon>
    </lineage>
</organism>
<evidence type="ECO:0000256" key="5">
    <source>
        <dbReference type="ARBA" id="ARBA00022827"/>
    </source>
</evidence>